<dbReference type="InParanoid" id="A0A1X7UMN7"/>
<evidence type="ECO:0000313" key="1">
    <source>
        <dbReference type="EnsemblMetazoa" id="Aqu2.1.28916_001"/>
    </source>
</evidence>
<protein>
    <recommendedName>
        <fullName evidence="2">ATP-dependent DNA helicase</fullName>
    </recommendedName>
</protein>
<dbReference type="EnsemblMetazoa" id="Aqu2.1.28916_001">
    <property type="protein sequence ID" value="Aqu2.1.28916_001"/>
    <property type="gene ID" value="Aqu2.1.28916"/>
</dbReference>
<reference evidence="1" key="1">
    <citation type="submission" date="2017-05" db="UniProtKB">
        <authorList>
            <consortium name="EnsemblMetazoa"/>
        </authorList>
    </citation>
    <scope>IDENTIFICATION</scope>
</reference>
<proteinExistence type="predicted"/>
<name>A0A1X7UMN7_AMPQE</name>
<sequence>MRLEDKFGTDKWFGSENILFVGDLLQLPPVNGSPVFYKISNNLVKTKLGAANAVKIWKGTVKYHELTIKE</sequence>
<accession>A0A1X7UMN7</accession>
<organism evidence="1">
    <name type="scientific">Amphimedon queenslandica</name>
    <name type="common">Sponge</name>
    <dbReference type="NCBI Taxonomy" id="400682"/>
    <lineage>
        <taxon>Eukaryota</taxon>
        <taxon>Metazoa</taxon>
        <taxon>Porifera</taxon>
        <taxon>Demospongiae</taxon>
        <taxon>Heteroscleromorpha</taxon>
        <taxon>Haplosclerida</taxon>
        <taxon>Niphatidae</taxon>
        <taxon>Amphimedon</taxon>
    </lineage>
</organism>
<evidence type="ECO:0008006" key="2">
    <source>
        <dbReference type="Google" id="ProtNLM"/>
    </source>
</evidence>
<dbReference type="AlphaFoldDB" id="A0A1X7UMN7"/>